<reference evidence="1 2" key="1">
    <citation type="submission" date="2016-04" db="EMBL/GenBank/DDBJ databases">
        <title>Chloroflexus islandicus sp. nov., a thermophilic filamentous anoxygenic phototrophic bacterium from geyser Strokkur (Iceland).</title>
        <authorList>
            <person name="Gaisin V.A."/>
            <person name="Kalashnikov A.M."/>
            <person name="Sukhacheva M.V."/>
            <person name="Grouzdev D.S."/>
            <person name="Ivanov T.M."/>
            <person name="Kuznetsov B."/>
            <person name="Gorlenko V.M."/>
        </authorList>
    </citation>
    <scope>NUCLEOTIDE SEQUENCE [LARGE SCALE GENOMIC DNA]</scope>
    <source>
        <strain evidence="2">isl-2</strain>
    </source>
</reference>
<dbReference type="Proteomes" id="UP000078287">
    <property type="component" value="Unassembled WGS sequence"/>
</dbReference>
<evidence type="ECO:0000313" key="1">
    <source>
        <dbReference type="EMBL" id="OAN49754.1"/>
    </source>
</evidence>
<evidence type="ECO:0008006" key="3">
    <source>
        <dbReference type="Google" id="ProtNLM"/>
    </source>
</evidence>
<dbReference type="OrthoDB" id="163783at2"/>
<dbReference type="EMBL" id="LWQS01000011">
    <property type="protein sequence ID" value="OAN49754.1"/>
    <property type="molecule type" value="Genomic_DNA"/>
</dbReference>
<organism evidence="1 2">
    <name type="scientific">Chloroflexus islandicus</name>
    <dbReference type="NCBI Taxonomy" id="1707952"/>
    <lineage>
        <taxon>Bacteria</taxon>
        <taxon>Bacillati</taxon>
        <taxon>Chloroflexota</taxon>
        <taxon>Chloroflexia</taxon>
        <taxon>Chloroflexales</taxon>
        <taxon>Chloroflexineae</taxon>
        <taxon>Chloroflexaceae</taxon>
        <taxon>Chloroflexus</taxon>
    </lineage>
</organism>
<protein>
    <recommendedName>
        <fullName evidence="3">Rubrerythrin family protein</fullName>
    </recommendedName>
</protein>
<keyword evidence="2" id="KW-1185">Reference proteome</keyword>
<evidence type="ECO:0000313" key="2">
    <source>
        <dbReference type="Proteomes" id="UP000078287"/>
    </source>
</evidence>
<name>A0A178MP65_9CHLR</name>
<dbReference type="AlphaFoldDB" id="A0A178MP65"/>
<gene>
    <name evidence="1" type="ORF">A6A03_06700</name>
</gene>
<proteinExistence type="predicted"/>
<dbReference type="STRING" id="1707952.A6A03_06700"/>
<comment type="caution">
    <text evidence="1">The sequence shown here is derived from an EMBL/GenBank/DDBJ whole genome shotgun (WGS) entry which is preliminary data.</text>
</comment>
<sequence>MLNRAERRRRFIHALQRACQRHELIVQLYRRLAAQAPTEQHEQILLNLAAAEANHQQRYARTLRRLHAAPLVQVSLLDRLWLWLLPHCGLDLAMRWITWIERCDTKAVREAALLAAALPSHRERAR</sequence>
<accession>A0A178MP65</accession>
<dbReference type="SUPFAM" id="SSF47240">
    <property type="entry name" value="Ferritin-like"/>
    <property type="match status" value="1"/>
</dbReference>
<dbReference type="InterPro" id="IPR009078">
    <property type="entry name" value="Ferritin-like_SF"/>
</dbReference>